<dbReference type="EMBL" id="CP022198">
    <property type="protein sequence ID" value="AXA64428.1"/>
    <property type="molecule type" value="Genomic_DNA"/>
</dbReference>
<name>A0A0U4HLI4_9PSED</name>
<reference evidence="2 4" key="2">
    <citation type="submission" date="2017-06" db="EMBL/GenBank/DDBJ databases">
        <title>Evolution towards high GC content and high-temperature stress adaptation in endophytic Pseudomonas oryzihabitans impacted its plant-growth promoting traits.</title>
        <authorList>
            <person name="Nascimento F.X."/>
        </authorList>
    </citation>
    <scope>NUCLEOTIDE SEQUENCE [LARGE SCALE GENOMIC DNA]</scope>
    <source>
        <strain evidence="2 4">MS8</strain>
    </source>
</reference>
<accession>A0A0U4HLI4</accession>
<dbReference type="Proteomes" id="UP000250579">
    <property type="component" value="Chromosome"/>
</dbReference>
<dbReference type="KEGG" id="por:APT59_21105"/>
<evidence type="ECO:0000313" key="2">
    <source>
        <dbReference type="EMBL" id="AXA64428.1"/>
    </source>
</evidence>
<protein>
    <recommendedName>
        <fullName evidence="5">DUF3509 domain-containing protein</fullName>
    </recommendedName>
</protein>
<proteinExistence type="predicted"/>
<dbReference type="Proteomes" id="UP000064137">
    <property type="component" value="Chromosome"/>
</dbReference>
<evidence type="ECO:0000313" key="4">
    <source>
        <dbReference type="Proteomes" id="UP000250579"/>
    </source>
</evidence>
<evidence type="ECO:0000313" key="1">
    <source>
        <dbReference type="EMBL" id="ALZ86586.1"/>
    </source>
</evidence>
<gene>
    <name evidence="1" type="ORF">APT59_21105</name>
    <name evidence="2" type="ORF">CE139_00980</name>
</gene>
<organism evidence="1 3">
    <name type="scientific">Pseudomonas oryzihabitans</name>
    <dbReference type="NCBI Taxonomy" id="47885"/>
    <lineage>
        <taxon>Bacteria</taxon>
        <taxon>Pseudomonadati</taxon>
        <taxon>Pseudomonadota</taxon>
        <taxon>Gammaproteobacteria</taxon>
        <taxon>Pseudomonadales</taxon>
        <taxon>Pseudomonadaceae</taxon>
        <taxon>Pseudomonas</taxon>
    </lineage>
</organism>
<sequence>MNIQNQAIAAMQHLQAAFAPFQCITTPASRKGGFSFTVVDERGVACRSERLYPEQYNAAAGLERVIERTRRALVA</sequence>
<dbReference type="RefSeq" id="WP_059316634.1">
    <property type="nucleotide sequence ID" value="NZ_CP013987.1"/>
</dbReference>
<reference evidence="1 3" key="1">
    <citation type="submission" date="2016-01" db="EMBL/GenBank/DDBJ databases">
        <title>Annotation of Pseudomonas oryzihabitans USDA-ARS-USMARC-56511.</title>
        <authorList>
            <person name="Harhay G.P."/>
            <person name="Harhay D.M."/>
            <person name="Smith T.P.L."/>
            <person name="Bono J.L."/>
            <person name="Heaton M.P."/>
            <person name="Clawson M.L."/>
            <person name="Chitko-Mckown C.G."/>
            <person name="Capik S.F."/>
            <person name="DeDonder K.D."/>
            <person name="Apley M.D."/>
            <person name="Lubbers B.V."/>
            <person name="White B.J."/>
            <person name="Larson R.L."/>
        </authorList>
    </citation>
    <scope>NUCLEOTIDE SEQUENCE [LARGE SCALE GENOMIC DNA]</scope>
    <source>
        <strain evidence="1 3">USDA-ARS-USMARC-56511</strain>
    </source>
</reference>
<evidence type="ECO:0008006" key="5">
    <source>
        <dbReference type="Google" id="ProtNLM"/>
    </source>
</evidence>
<dbReference type="EMBL" id="CP013987">
    <property type="protein sequence ID" value="ALZ86586.1"/>
    <property type="molecule type" value="Genomic_DNA"/>
</dbReference>
<dbReference type="AlphaFoldDB" id="A0A0U4HLI4"/>
<evidence type="ECO:0000313" key="3">
    <source>
        <dbReference type="Proteomes" id="UP000064137"/>
    </source>
</evidence>
<dbReference type="OrthoDB" id="6958161at2"/>